<dbReference type="STRING" id="1223523.H340_09011"/>
<dbReference type="EC" id="4.2.1.96" evidence="3"/>
<dbReference type="AlphaFoldDB" id="M3CA87"/>
<organism evidence="6 7">
    <name type="scientific">Streptomyces mobaraensis (strain ATCC 29032 / DSM 40847 / JCM 4168 / NBRC 13819 / NCIMB 11159 / IPCR 16-22)</name>
    <dbReference type="NCBI Taxonomy" id="1223523"/>
    <lineage>
        <taxon>Bacteria</taxon>
        <taxon>Bacillati</taxon>
        <taxon>Actinomycetota</taxon>
        <taxon>Actinomycetes</taxon>
        <taxon>Kitasatosporales</taxon>
        <taxon>Streptomycetaceae</taxon>
        <taxon>Streptomyces</taxon>
    </lineage>
</organism>
<dbReference type="PANTHER" id="PTHR12599">
    <property type="entry name" value="PTERIN-4-ALPHA-CARBINOLAMINE DEHYDRATASE"/>
    <property type="match status" value="1"/>
</dbReference>
<evidence type="ECO:0000313" key="6">
    <source>
        <dbReference type="EMBL" id="EMF00871.1"/>
    </source>
</evidence>
<accession>M3CA87</accession>
<evidence type="ECO:0000256" key="1">
    <source>
        <dbReference type="ARBA" id="ARBA00001554"/>
    </source>
</evidence>
<dbReference type="GO" id="GO:0006729">
    <property type="term" value="P:tetrahydrobiopterin biosynthetic process"/>
    <property type="evidence" value="ECO:0007669"/>
    <property type="project" value="InterPro"/>
</dbReference>
<dbReference type="CDD" id="cd00488">
    <property type="entry name" value="PCD_DCoH"/>
    <property type="match status" value="1"/>
</dbReference>
<reference evidence="6 7" key="1">
    <citation type="journal article" date="2013" name="Genome Announc.">
        <title>Whole-Genome Shotgun Assembly and Analysis of the Genome of Streptomyces mobaraensis DSM 40847, a Strain for Industrial Production of Microbial Transglutaminase.</title>
        <authorList>
            <person name="Yang H."/>
            <person name="He T."/>
            <person name="Wu W."/>
            <person name="Zhu W."/>
            <person name="Lu B."/>
            <person name="Sun W."/>
        </authorList>
    </citation>
    <scope>NUCLEOTIDE SEQUENCE [LARGE SCALE GENOMIC DNA]</scope>
    <source>
        <strain evidence="6 7">DSM 40847</strain>
    </source>
</reference>
<dbReference type="PANTHER" id="PTHR12599:SF0">
    <property type="entry name" value="PTERIN-4-ALPHA-CARBINOLAMINE DEHYDRATASE"/>
    <property type="match status" value="1"/>
</dbReference>
<comment type="caution">
    <text evidence="6">The sequence shown here is derived from an EMBL/GenBank/DDBJ whole genome shotgun (WGS) entry which is preliminary data.</text>
</comment>
<comment type="catalytic activity">
    <reaction evidence="1">
        <text>(4aS,6R)-4a-hydroxy-L-erythro-5,6,7,8-tetrahydrobiopterin = (6R)-L-erythro-6,7-dihydrobiopterin + H2O</text>
        <dbReference type="Rhea" id="RHEA:11920"/>
        <dbReference type="ChEBI" id="CHEBI:15377"/>
        <dbReference type="ChEBI" id="CHEBI:15642"/>
        <dbReference type="ChEBI" id="CHEBI:43120"/>
        <dbReference type="EC" id="4.2.1.96"/>
    </reaction>
</comment>
<evidence type="ECO:0000256" key="2">
    <source>
        <dbReference type="ARBA" id="ARBA00006472"/>
    </source>
</evidence>
<evidence type="ECO:0000256" key="3">
    <source>
        <dbReference type="ARBA" id="ARBA00013252"/>
    </source>
</evidence>
<dbReference type="Pfam" id="PF01329">
    <property type="entry name" value="Pterin_4a"/>
    <property type="match status" value="1"/>
</dbReference>
<dbReference type="SUPFAM" id="SSF55248">
    <property type="entry name" value="PCD-like"/>
    <property type="match status" value="1"/>
</dbReference>
<evidence type="ECO:0000256" key="4">
    <source>
        <dbReference type="ARBA" id="ARBA00021735"/>
    </source>
</evidence>
<dbReference type="RefSeq" id="WP_004942151.1">
    <property type="nucleotide sequence ID" value="NZ_AORZ01000019.1"/>
</dbReference>
<dbReference type="InterPro" id="IPR001533">
    <property type="entry name" value="Pterin_deHydtase"/>
</dbReference>
<protein>
    <recommendedName>
        <fullName evidence="4">Putative pterin-4-alpha-carbinolamine dehydratase</fullName>
        <ecNumber evidence="3">4.2.1.96</ecNumber>
    </recommendedName>
</protein>
<proteinExistence type="inferred from homology"/>
<keyword evidence="5 6" id="KW-0456">Lyase</keyword>
<evidence type="ECO:0000313" key="7">
    <source>
        <dbReference type="Proteomes" id="UP000011740"/>
    </source>
</evidence>
<dbReference type="PATRIC" id="fig|1223523.3.peg.1846"/>
<dbReference type="NCBIfam" id="NF002017">
    <property type="entry name" value="PRK00823.1-2"/>
    <property type="match status" value="1"/>
</dbReference>
<evidence type="ECO:0000256" key="5">
    <source>
        <dbReference type="ARBA" id="ARBA00023239"/>
    </source>
</evidence>
<dbReference type="GO" id="GO:0008124">
    <property type="term" value="F:4-alpha-hydroxytetrahydrobiopterin dehydratase activity"/>
    <property type="evidence" value="ECO:0007669"/>
    <property type="project" value="UniProtKB-EC"/>
</dbReference>
<gene>
    <name evidence="6" type="primary">phhB</name>
    <name evidence="6" type="ORF">H340_09011</name>
</gene>
<name>M3CA87_STRM1</name>
<dbReference type="Gene3D" id="3.30.1360.20">
    <property type="entry name" value="Transcriptional coactivator/pterin dehydratase"/>
    <property type="match status" value="1"/>
</dbReference>
<comment type="similarity">
    <text evidence="2">Belongs to the pterin-4-alpha-carbinolamine dehydratase family.</text>
</comment>
<dbReference type="EMBL" id="AORZ01000019">
    <property type="protein sequence ID" value="EMF00871.1"/>
    <property type="molecule type" value="Genomic_DNA"/>
</dbReference>
<dbReference type="InterPro" id="IPR036428">
    <property type="entry name" value="PCD_sf"/>
</dbReference>
<sequence length="103" mass="11074">MTVEPLSQQDVEERLRELPGWTTDGLLLRRTYTFAGHLPAAAMVLHIAVIQDELGHHAEVTLGYDRVGVAVNTHSVGGKVTGLDIELARRIEAVAAGHGARAV</sequence>
<dbReference type="Proteomes" id="UP000011740">
    <property type="component" value="Unassembled WGS sequence"/>
</dbReference>
<dbReference type="eggNOG" id="COG2154">
    <property type="taxonomic scope" value="Bacteria"/>
</dbReference>